<accession>A0ABQ4YSR8</accession>
<name>A0ABQ4YSR8_9ASTR</name>
<reference evidence="2" key="1">
    <citation type="journal article" date="2022" name="Int. J. Mol. Sci.">
        <title>Draft Genome of Tanacetum Coccineum: Genomic Comparison of Closely Related Tanacetum-Family Plants.</title>
        <authorList>
            <person name="Yamashiro T."/>
            <person name="Shiraishi A."/>
            <person name="Nakayama K."/>
            <person name="Satake H."/>
        </authorList>
    </citation>
    <scope>NUCLEOTIDE SEQUENCE</scope>
</reference>
<protein>
    <submittedName>
        <fullName evidence="2">Uncharacterized protein</fullName>
    </submittedName>
</protein>
<evidence type="ECO:0000313" key="2">
    <source>
        <dbReference type="EMBL" id="GJS79833.1"/>
    </source>
</evidence>
<reference evidence="2" key="2">
    <citation type="submission" date="2022-01" db="EMBL/GenBank/DDBJ databases">
        <authorList>
            <person name="Yamashiro T."/>
            <person name="Shiraishi A."/>
            <person name="Satake H."/>
            <person name="Nakayama K."/>
        </authorList>
    </citation>
    <scope>NUCLEOTIDE SEQUENCE</scope>
</reference>
<evidence type="ECO:0000256" key="1">
    <source>
        <dbReference type="SAM" id="MobiDB-lite"/>
    </source>
</evidence>
<dbReference type="Proteomes" id="UP001151760">
    <property type="component" value="Unassembled WGS sequence"/>
</dbReference>
<feature type="compositionally biased region" description="Pro residues" evidence="1">
    <location>
        <begin position="87"/>
        <end position="108"/>
    </location>
</feature>
<comment type="caution">
    <text evidence="2">The sequence shown here is derived from an EMBL/GenBank/DDBJ whole genome shotgun (WGS) entry which is preliminary data.</text>
</comment>
<proteinExistence type="predicted"/>
<gene>
    <name evidence="2" type="ORF">Tco_0729714</name>
</gene>
<organism evidence="2 3">
    <name type="scientific">Tanacetum coccineum</name>
    <dbReference type="NCBI Taxonomy" id="301880"/>
    <lineage>
        <taxon>Eukaryota</taxon>
        <taxon>Viridiplantae</taxon>
        <taxon>Streptophyta</taxon>
        <taxon>Embryophyta</taxon>
        <taxon>Tracheophyta</taxon>
        <taxon>Spermatophyta</taxon>
        <taxon>Magnoliopsida</taxon>
        <taxon>eudicotyledons</taxon>
        <taxon>Gunneridae</taxon>
        <taxon>Pentapetalae</taxon>
        <taxon>asterids</taxon>
        <taxon>campanulids</taxon>
        <taxon>Asterales</taxon>
        <taxon>Asteraceae</taxon>
        <taxon>Asteroideae</taxon>
        <taxon>Anthemideae</taxon>
        <taxon>Anthemidinae</taxon>
        <taxon>Tanacetum</taxon>
    </lineage>
</organism>
<keyword evidence="3" id="KW-1185">Reference proteome</keyword>
<feature type="region of interest" description="Disordered" evidence="1">
    <location>
        <begin position="51"/>
        <end position="108"/>
    </location>
</feature>
<evidence type="ECO:0000313" key="3">
    <source>
        <dbReference type="Proteomes" id="UP001151760"/>
    </source>
</evidence>
<sequence>MVIIYPKIRTTSNNTTEALEVSSLDWQGVYPSQECIASIYSRGCSSQKLKPEAAESARLSVAQRPTKSAPADSIWKSPHLAGSHPADPAPPEYRPAPVYPRPAPSRMP</sequence>
<dbReference type="EMBL" id="BQNB010010626">
    <property type="protein sequence ID" value="GJS79833.1"/>
    <property type="molecule type" value="Genomic_DNA"/>
</dbReference>